<dbReference type="EMBL" id="CP017754">
    <property type="protein sequence ID" value="AOZ06224.1"/>
    <property type="molecule type" value="Genomic_DNA"/>
</dbReference>
<sequence length="140" mass="14681">MGACGDSKSLDRRLADSKHVDTQCLGDDGEVLQAVELPTGIRGEASEIFRLSNAIEAAAAESSGPGGFAVEIALVTSLIGRGRCEGKTQDAVDLMVAQQQTKSFPVFENAFDGYAGGAIGKDLPKLIPLLRGRPFRDGES</sequence>
<reference evidence="1 2" key="1">
    <citation type="submission" date="2016-10" db="EMBL/GenBank/DDBJ databases">
        <title>Complete genome sequences of three Cupriavidus strains isolated from various Malaysian environments.</title>
        <authorList>
            <person name="Abdullah A.A.-A."/>
            <person name="Shafie N.A.H."/>
            <person name="Lau N.S."/>
        </authorList>
    </citation>
    <scope>NUCLEOTIDE SEQUENCE [LARGE SCALE GENOMIC DNA]</scope>
    <source>
        <strain evidence="1 2">USMAA1020</strain>
    </source>
</reference>
<protein>
    <submittedName>
        <fullName evidence="1">Uncharacterized protein</fullName>
    </submittedName>
</protein>
<proteinExistence type="predicted"/>
<dbReference type="Proteomes" id="UP000177515">
    <property type="component" value="Chromosome 1"/>
</dbReference>
<organism evidence="1 2">
    <name type="scientific">Cupriavidus malaysiensis</name>
    <dbReference type="NCBI Taxonomy" id="367825"/>
    <lineage>
        <taxon>Bacteria</taxon>
        <taxon>Pseudomonadati</taxon>
        <taxon>Pseudomonadota</taxon>
        <taxon>Betaproteobacteria</taxon>
        <taxon>Burkholderiales</taxon>
        <taxon>Burkholderiaceae</taxon>
        <taxon>Cupriavidus</taxon>
    </lineage>
</organism>
<name>A0ABN4TGL7_9BURK</name>
<keyword evidence="2" id="KW-1185">Reference proteome</keyword>
<gene>
    <name evidence="1" type="ORF">BKK80_10545</name>
</gene>
<evidence type="ECO:0000313" key="1">
    <source>
        <dbReference type="EMBL" id="AOZ06224.1"/>
    </source>
</evidence>
<evidence type="ECO:0000313" key="2">
    <source>
        <dbReference type="Proteomes" id="UP000177515"/>
    </source>
</evidence>
<accession>A0ABN4TGL7</accession>